<reference evidence="2" key="1">
    <citation type="journal article" date="2010" name="Nat. Biotechnol.">
        <title>Draft genome sequence of the oilseed species Ricinus communis.</title>
        <authorList>
            <person name="Chan A.P."/>
            <person name="Crabtree J."/>
            <person name="Zhao Q."/>
            <person name="Lorenzi H."/>
            <person name="Orvis J."/>
            <person name="Puiu D."/>
            <person name="Melake-Berhan A."/>
            <person name="Jones K.M."/>
            <person name="Redman J."/>
            <person name="Chen G."/>
            <person name="Cahoon E.B."/>
            <person name="Gedil M."/>
            <person name="Stanke M."/>
            <person name="Haas B.J."/>
            <person name="Wortman J.R."/>
            <person name="Fraser-Liggett C.M."/>
            <person name="Ravel J."/>
            <person name="Rabinowicz P.D."/>
        </authorList>
    </citation>
    <scope>NUCLEOTIDE SEQUENCE [LARGE SCALE GENOMIC DNA]</scope>
    <source>
        <strain evidence="2">cv. Hale</strain>
    </source>
</reference>
<dbReference type="Proteomes" id="UP000008311">
    <property type="component" value="Unassembled WGS sequence"/>
</dbReference>
<dbReference type="Gene3D" id="3.80.10.10">
    <property type="entry name" value="Ribonuclease Inhibitor"/>
    <property type="match status" value="1"/>
</dbReference>
<sequence>MSHLSKLSNLTQLSLKGCLALEEEPCLEVLTKLKVLDFSGTAVNSLPSVDKLIHFRKFLLRGCSRLGKLPSLKSLSRMQVLDLSGTGIKELPDGILDLTYLNHLDLPDLKVLQEVGWDKVKHIPEELNWDQCSITEPVQILLDGEEKPCILVNGTKFFQALRENPELREMCLKQMSLSVCPMNQDNYSNNYPLRDELMNNIYFQLRHFSDCKEQRQTMEIRGFDEFPTGLDNVLKDVEYLSLVENPFMSRLSDLGIVNLRKIKGFWLEKCSKLKSILCDETDVKLGEDLEILWISIAKSMQ</sequence>
<evidence type="ECO:0000313" key="2">
    <source>
        <dbReference type="Proteomes" id="UP000008311"/>
    </source>
</evidence>
<dbReference type="AlphaFoldDB" id="B9S1J5"/>
<protein>
    <recommendedName>
        <fullName evidence="3">Leucine-rich repeat-containing protein</fullName>
    </recommendedName>
</protein>
<evidence type="ECO:0008006" key="3">
    <source>
        <dbReference type="Google" id="ProtNLM"/>
    </source>
</evidence>
<dbReference type="PANTHER" id="PTHR47186">
    <property type="entry name" value="LEUCINE-RICH REPEAT-CONTAINING PROTEIN 57"/>
    <property type="match status" value="1"/>
</dbReference>
<dbReference type="PANTHER" id="PTHR47186:SF61">
    <property type="entry name" value="LEUCINE-RICH REPEAT-CONTAINING PROTEIN 57-RELATED"/>
    <property type="match status" value="1"/>
</dbReference>
<keyword evidence="2" id="KW-1185">Reference proteome</keyword>
<organism evidence="1 2">
    <name type="scientific">Ricinus communis</name>
    <name type="common">Castor bean</name>
    <dbReference type="NCBI Taxonomy" id="3988"/>
    <lineage>
        <taxon>Eukaryota</taxon>
        <taxon>Viridiplantae</taxon>
        <taxon>Streptophyta</taxon>
        <taxon>Embryophyta</taxon>
        <taxon>Tracheophyta</taxon>
        <taxon>Spermatophyta</taxon>
        <taxon>Magnoliopsida</taxon>
        <taxon>eudicotyledons</taxon>
        <taxon>Gunneridae</taxon>
        <taxon>Pentapetalae</taxon>
        <taxon>rosids</taxon>
        <taxon>fabids</taxon>
        <taxon>Malpighiales</taxon>
        <taxon>Euphorbiaceae</taxon>
        <taxon>Acalyphoideae</taxon>
        <taxon>Acalypheae</taxon>
        <taxon>Ricinus</taxon>
    </lineage>
</organism>
<dbReference type="eggNOG" id="KOG4658">
    <property type="taxonomic scope" value="Eukaryota"/>
</dbReference>
<dbReference type="InterPro" id="IPR032675">
    <property type="entry name" value="LRR_dom_sf"/>
</dbReference>
<gene>
    <name evidence="1" type="ORF">RCOM_0865550</name>
</gene>
<dbReference type="InParanoid" id="B9S1J5"/>
<dbReference type="EMBL" id="EQ973844">
    <property type="protein sequence ID" value="EEF42464.1"/>
    <property type="molecule type" value="Genomic_DNA"/>
</dbReference>
<name>B9S1J5_RICCO</name>
<evidence type="ECO:0000313" key="1">
    <source>
        <dbReference type="EMBL" id="EEF42464.1"/>
    </source>
</evidence>
<accession>B9S1J5</accession>
<proteinExistence type="predicted"/>
<dbReference type="SUPFAM" id="SSF52058">
    <property type="entry name" value="L domain-like"/>
    <property type="match status" value="1"/>
</dbReference>